<keyword evidence="1 6" id="KW-0489">Methyltransferase</keyword>
<evidence type="ECO:0000259" key="5">
    <source>
        <dbReference type="PROSITE" id="PS50970"/>
    </source>
</evidence>
<evidence type="ECO:0000313" key="6">
    <source>
        <dbReference type="EMBL" id="OIR05361.1"/>
    </source>
</evidence>
<dbReference type="GO" id="GO:0008898">
    <property type="term" value="F:S-adenosylmethionine-homocysteine S-methyltransferase activity"/>
    <property type="evidence" value="ECO:0007669"/>
    <property type="project" value="TreeGrafter"/>
</dbReference>
<feature type="domain" description="Hcy-binding" evidence="5">
    <location>
        <begin position="1"/>
        <end position="288"/>
    </location>
</feature>
<dbReference type="InterPro" id="IPR051486">
    <property type="entry name" value="Hcy_S-methyltransferase"/>
</dbReference>
<evidence type="ECO:0000256" key="2">
    <source>
        <dbReference type="ARBA" id="ARBA00022679"/>
    </source>
</evidence>
<dbReference type="PANTHER" id="PTHR46015">
    <property type="entry name" value="ZGC:172121"/>
    <property type="match status" value="1"/>
</dbReference>
<dbReference type="FunFam" id="3.20.20.330:FF:000002">
    <property type="entry name" value="Homocysteine S-methyltransferase"/>
    <property type="match status" value="1"/>
</dbReference>
<protein>
    <submittedName>
        <fullName evidence="6">Homocysteine S-methyltransferase</fullName>
        <ecNumber evidence="6">2.1.1.10</ecNumber>
    </submittedName>
</protein>
<dbReference type="GO" id="GO:0009086">
    <property type="term" value="P:methionine biosynthetic process"/>
    <property type="evidence" value="ECO:0007669"/>
    <property type="project" value="InterPro"/>
</dbReference>
<keyword evidence="3" id="KW-0479">Metal-binding</keyword>
<name>A0A1J5SA29_9ZZZZ</name>
<reference evidence="6" key="1">
    <citation type="submission" date="2016-10" db="EMBL/GenBank/DDBJ databases">
        <title>Sequence of Gallionella enrichment culture.</title>
        <authorList>
            <person name="Poehlein A."/>
            <person name="Muehling M."/>
            <person name="Daniel R."/>
        </authorList>
    </citation>
    <scope>NUCLEOTIDE SEQUENCE</scope>
</reference>
<evidence type="ECO:0000256" key="3">
    <source>
        <dbReference type="ARBA" id="ARBA00022723"/>
    </source>
</evidence>
<dbReference type="PIRSF" id="PIRSF037505">
    <property type="entry name" value="Betaine_HMT"/>
    <property type="match status" value="1"/>
</dbReference>
<proteinExistence type="predicted"/>
<keyword evidence="4" id="KW-0862">Zinc</keyword>
<comment type="caution">
    <text evidence="6">The sequence shown here is derived from an EMBL/GenBank/DDBJ whole genome shotgun (WGS) entry which is preliminary data.</text>
</comment>
<dbReference type="Gene3D" id="3.20.20.330">
    <property type="entry name" value="Homocysteine-binding-like domain"/>
    <property type="match status" value="1"/>
</dbReference>
<dbReference type="AlphaFoldDB" id="A0A1J5SA29"/>
<dbReference type="InterPro" id="IPR003726">
    <property type="entry name" value="HCY_dom"/>
</dbReference>
<dbReference type="InterPro" id="IPR017226">
    <property type="entry name" value="BHMT-like"/>
</dbReference>
<evidence type="ECO:0000256" key="4">
    <source>
        <dbReference type="ARBA" id="ARBA00022833"/>
    </source>
</evidence>
<evidence type="ECO:0000256" key="1">
    <source>
        <dbReference type="ARBA" id="ARBA00022603"/>
    </source>
</evidence>
<keyword evidence="2 6" id="KW-0808">Transferase</keyword>
<organism evidence="6">
    <name type="scientific">mine drainage metagenome</name>
    <dbReference type="NCBI Taxonomy" id="410659"/>
    <lineage>
        <taxon>unclassified sequences</taxon>
        <taxon>metagenomes</taxon>
        <taxon>ecological metagenomes</taxon>
    </lineage>
</organism>
<dbReference type="GO" id="GO:0032259">
    <property type="term" value="P:methylation"/>
    <property type="evidence" value="ECO:0007669"/>
    <property type="project" value="UniProtKB-KW"/>
</dbReference>
<dbReference type="GO" id="GO:0008270">
    <property type="term" value="F:zinc ion binding"/>
    <property type="evidence" value="ECO:0007669"/>
    <property type="project" value="InterPro"/>
</dbReference>
<dbReference type="EC" id="2.1.1.10" evidence="6"/>
<dbReference type="PROSITE" id="PS50970">
    <property type="entry name" value="HCY"/>
    <property type="match status" value="1"/>
</dbReference>
<accession>A0A1J5SA29</accession>
<dbReference type="EMBL" id="MLJW01000050">
    <property type="protein sequence ID" value="OIR05361.1"/>
    <property type="molecule type" value="Genomic_DNA"/>
</dbReference>
<dbReference type="SUPFAM" id="SSF82282">
    <property type="entry name" value="Homocysteine S-methyltransferase"/>
    <property type="match status" value="1"/>
</dbReference>
<dbReference type="PANTHER" id="PTHR46015:SF1">
    <property type="entry name" value="HOMOCYSTEINE S-METHYLTRANSFERASE-LIKE ISOFORM 1"/>
    <property type="match status" value="1"/>
</dbReference>
<dbReference type="GO" id="GO:0033528">
    <property type="term" value="P:S-methylmethionine cycle"/>
    <property type="evidence" value="ECO:0007669"/>
    <property type="project" value="TreeGrafter"/>
</dbReference>
<sequence>MATELESRGANLNHTLWSAKLLKEDPQLIQQVHYDYLLAGADVITTASYQASFDGFAKHGYTKQEAIELMQLSVALAFRARTGVMKVLSRKIPPLVAASVGPYGASLADGSEYRGNYRISVEELKSFHRERLKILIETGADIIACETIPCIDEAIALKELLEEFPNAQAWISFSCKDESHICSGEKFEDAVQSLNQSKQIIAVGVNCTAPQYIESLIKIAAATTDKLILVYPNKGEVWDATNKCWLPTSQHHQHFIDDAKTWYAAGAKIIGGCCRTTPEDIKQLQKLLK</sequence>
<dbReference type="InterPro" id="IPR036589">
    <property type="entry name" value="HCY_dom_sf"/>
</dbReference>
<dbReference type="Pfam" id="PF02574">
    <property type="entry name" value="S-methyl_trans"/>
    <property type="match status" value="1"/>
</dbReference>
<gene>
    <name evidence="6" type="primary">mmuM</name>
    <name evidence="6" type="ORF">GALL_124120</name>
</gene>
<dbReference type="NCBIfam" id="NF007020">
    <property type="entry name" value="PRK09485.1"/>
    <property type="match status" value="1"/>
</dbReference>